<feature type="non-terminal residue" evidence="4">
    <location>
        <position position="339"/>
    </location>
</feature>
<sequence length="339" mass="38973">MAEYGIRFSKGFSAHEAIAMIEEDDFPHASADIILFPPNDGWDTDEDSGEEDAVSPDNLPSAQLRAPAEIQVPVEDDDSDDDNIPLARLVTQSKQVSKVSKTYNWTDGHISYESGIFESTNDTEYQEYQEEDPYSIFSKLFDENIFDILIEETNRYALSKNTNSRPVTVREMKSFVGILVLSGYVLYPRRKMFWEEDKDVHNPLVSDALSRDRFDYIMPVFHIADNNNLTPNDKSAKIRPLFTLLNQNFLKHAPHIEYHSVDEAMVPYFGRHGAKQFIKGKPIRWGYKLWVGCCQNGYINWFEPYQGVSTHITSKYKDIGVGPGVVLTYMDRLQSRWPE</sequence>
<dbReference type="InterPro" id="IPR052638">
    <property type="entry name" value="PiggyBac_TE-derived"/>
</dbReference>
<feature type="compositionally biased region" description="Acidic residues" evidence="1">
    <location>
        <begin position="42"/>
        <end position="54"/>
    </location>
</feature>
<keyword evidence="3" id="KW-1185">Reference proteome</keyword>
<dbReference type="GeneID" id="115887842"/>
<dbReference type="GO" id="GO:0043565">
    <property type="term" value="F:sequence-specific DNA binding"/>
    <property type="evidence" value="ECO:0007669"/>
    <property type="project" value="TreeGrafter"/>
</dbReference>
<reference evidence="4" key="1">
    <citation type="submission" date="2025-08" db="UniProtKB">
        <authorList>
            <consortium name="RefSeq"/>
        </authorList>
    </citation>
    <scope>IDENTIFICATION</scope>
    <source>
        <tissue evidence="4">Gonads</tissue>
    </source>
</reference>
<evidence type="ECO:0000256" key="1">
    <source>
        <dbReference type="SAM" id="MobiDB-lite"/>
    </source>
</evidence>
<dbReference type="RefSeq" id="XP_030763218.1">
    <property type="nucleotide sequence ID" value="XM_030907358.1"/>
</dbReference>
<protein>
    <submittedName>
        <fullName evidence="4">PiggyBac transposable element-derived protein 2-like</fullName>
    </submittedName>
</protein>
<dbReference type="KEGG" id="soy:115887842"/>
<feature type="region of interest" description="Disordered" evidence="1">
    <location>
        <begin position="35"/>
        <end position="65"/>
    </location>
</feature>
<evidence type="ECO:0000313" key="4">
    <source>
        <dbReference type="RefSeq" id="XP_030763218.1"/>
    </source>
</evidence>
<gene>
    <name evidence="4" type="primary">LOC115887842</name>
</gene>
<evidence type="ECO:0000259" key="2">
    <source>
        <dbReference type="Pfam" id="PF13843"/>
    </source>
</evidence>
<dbReference type="PANTHER" id="PTHR47055">
    <property type="entry name" value="DDE_TNP_1_7 DOMAIN-CONTAINING PROTEIN"/>
    <property type="match status" value="1"/>
</dbReference>
<evidence type="ECO:0000313" key="3">
    <source>
        <dbReference type="Proteomes" id="UP000504635"/>
    </source>
</evidence>
<dbReference type="OrthoDB" id="10057240at2759"/>
<feature type="domain" description="PiggyBac transposable element-derived protein" evidence="2">
    <location>
        <begin position="132"/>
        <end position="312"/>
    </location>
</feature>
<dbReference type="Pfam" id="PF13843">
    <property type="entry name" value="DDE_Tnp_1_7"/>
    <property type="match status" value="1"/>
</dbReference>
<name>A0A6J2YGT6_SITOR</name>
<dbReference type="AlphaFoldDB" id="A0A6J2YGT6"/>
<organism evidence="3 4">
    <name type="scientific">Sitophilus oryzae</name>
    <name type="common">Rice weevil</name>
    <name type="synonym">Curculio oryzae</name>
    <dbReference type="NCBI Taxonomy" id="7048"/>
    <lineage>
        <taxon>Eukaryota</taxon>
        <taxon>Metazoa</taxon>
        <taxon>Ecdysozoa</taxon>
        <taxon>Arthropoda</taxon>
        <taxon>Hexapoda</taxon>
        <taxon>Insecta</taxon>
        <taxon>Pterygota</taxon>
        <taxon>Neoptera</taxon>
        <taxon>Endopterygota</taxon>
        <taxon>Coleoptera</taxon>
        <taxon>Polyphaga</taxon>
        <taxon>Cucujiformia</taxon>
        <taxon>Curculionidae</taxon>
        <taxon>Dryophthorinae</taxon>
        <taxon>Sitophilus</taxon>
    </lineage>
</organism>
<dbReference type="PANTHER" id="PTHR47055:SF3">
    <property type="entry name" value="PHORBOL-ESTER_DAG-TYPE DOMAIN-CONTAINING PROTEIN"/>
    <property type="match status" value="1"/>
</dbReference>
<accession>A0A6J2YGT6</accession>
<proteinExistence type="predicted"/>
<dbReference type="InterPro" id="IPR029526">
    <property type="entry name" value="PGBD"/>
</dbReference>
<dbReference type="InParanoid" id="A0A6J2YGT6"/>
<dbReference type="Proteomes" id="UP000504635">
    <property type="component" value="Unplaced"/>
</dbReference>